<dbReference type="GO" id="GO:0005524">
    <property type="term" value="F:ATP binding"/>
    <property type="evidence" value="ECO:0007669"/>
    <property type="project" value="UniProtKB-UniRule"/>
</dbReference>
<organism evidence="14 15">
    <name type="scientific">Lactobacillus iners DSM 13335</name>
    <dbReference type="NCBI Taxonomy" id="525328"/>
    <lineage>
        <taxon>Bacteria</taxon>
        <taxon>Bacillati</taxon>
        <taxon>Bacillota</taxon>
        <taxon>Bacilli</taxon>
        <taxon>Lactobacillales</taxon>
        <taxon>Lactobacillaceae</taxon>
        <taxon>Lactobacillus</taxon>
    </lineage>
</organism>
<proteinExistence type="inferred from homology"/>
<dbReference type="NCBIfam" id="TIGR00174">
    <property type="entry name" value="miaA"/>
    <property type="match status" value="1"/>
</dbReference>
<comment type="catalytic activity">
    <reaction evidence="9 10 11">
        <text>adenosine(37) in tRNA + dimethylallyl diphosphate = N(6)-dimethylallyladenosine(37) in tRNA + diphosphate</text>
        <dbReference type="Rhea" id="RHEA:26482"/>
        <dbReference type="Rhea" id="RHEA-COMP:10162"/>
        <dbReference type="Rhea" id="RHEA-COMP:10375"/>
        <dbReference type="ChEBI" id="CHEBI:33019"/>
        <dbReference type="ChEBI" id="CHEBI:57623"/>
        <dbReference type="ChEBI" id="CHEBI:74411"/>
        <dbReference type="ChEBI" id="CHEBI:74415"/>
        <dbReference type="EC" id="2.5.1.75"/>
    </reaction>
</comment>
<keyword evidence="5 10" id="KW-0819">tRNA processing</keyword>
<feature type="site" description="Interaction with substrate tRNA" evidence="10">
    <location>
        <position position="118"/>
    </location>
</feature>
<keyword evidence="8 10" id="KW-0460">Magnesium</keyword>
<dbReference type="PANTHER" id="PTHR11088">
    <property type="entry name" value="TRNA DIMETHYLALLYLTRANSFERASE"/>
    <property type="match status" value="1"/>
</dbReference>
<comment type="caution">
    <text evidence="14">The sequence shown here is derived from an EMBL/GenBank/DDBJ whole genome shotgun (WGS) entry which is preliminary data.</text>
</comment>
<accession>C8PAE8</accession>
<feature type="site" description="Interaction with substrate tRNA" evidence="10">
    <location>
        <position position="102"/>
    </location>
</feature>
<name>C8PAE8_9LACO</name>
<dbReference type="Proteomes" id="UP000004115">
    <property type="component" value="Unassembled WGS sequence"/>
</dbReference>
<dbReference type="SUPFAM" id="SSF52540">
    <property type="entry name" value="P-loop containing nucleoside triphosphate hydrolases"/>
    <property type="match status" value="2"/>
</dbReference>
<comment type="cofactor">
    <cofactor evidence="1 10">
        <name>Mg(2+)</name>
        <dbReference type="ChEBI" id="CHEBI:18420"/>
    </cofactor>
</comment>
<evidence type="ECO:0000313" key="14">
    <source>
        <dbReference type="EMBL" id="EEW52437.1"/>
    </source>
</evidence>
<reference evidence="14 15" key="1">
    <citation type="submission" date="2009-09" db="EMBL/GenBank/DDBJ databases">
        <authorList>
            <person name="Qin X."/>
            <person name="Bachman B."/>
            <person name="Battles P."/>
            <person name="Bell A."/>
            <person name="Bess C."/>
            <person name="Bickham C."/>
            <person name="Chaboub L."/>
            <person name="Chen D."/>
            <person name="Coyle M."/>
            <person name="Deiros D.R."/>
            <person name="Dinh H."/>
            <person name="Forbes L."/>
            <person name="Fowler G."/>
            <person name="Francisco L."/>
            <person name="Fu Q."/>
            <person name="Gubbala S."/>
            <person name="Hale W."/>
            <person name="Han Y."/>
            <person name="Hemphill L."/>
            <person name="Highlander S.K."/>
            <person name="Hirani K."/>
            <person name="Hogues M."/>
            <person name="Jackson L."/>
            <person name="Jakkamsetti A."/>
            <person name="Javaid M."/>
            <person name="Jiang H."/>
            <person name="Korchina V."/>
            <person name="Kovar C."/>
            <person name="Lara F."/>
            <person name="Lee S."/>
            <person name="Mata R."/>
            <person name="Mathew T."/>
            <person name="Moen C."/>
            <person name="Morales K."/>
            <person name="Munidasa M."/>
            <person name="Nazareth L."/>
            <person name="Ngo R."/>
            <person name="Nguyen L."/>
            <person name="Okwuonu G."/>
            <person name="Ongeri F."/>
            <person name="Patil S."/>
            <person name="Petrosino J."/>
            <person name="Pham C."/>
            <person name="Pham P."/>
            <person name="Pu L.-L."/>
            <person name="Puazo M."/>
            <person name="Raj R."/>
            <person name="Reid J."/>
            <person name="Rouhana J."/>
            <person name="Saada N."/>
            <person name="Shang Y."/>
            <person name="Simmons D."/>
            <person name="Thornton R."/>
            <person name="Warren J."/>
            <person name="Weissenberger G."/>
            <person name="Zhang J."/>
            <person name="Zhang L."/>
            <person name="Zhou C."/>
            <person name="Zhu D."/>
            <person name="Muzny D."/>
            <person name="Worley K."/>
            <person name="Gibbs R."/>
        </authorList>
    </citation>
    <scope>NUCLEOTIDE SEQUENCE [LARGE SCALE GENOMIC DNA]</scope>
    <source>
        <strain evidence="14 15">DSM 13335</strain>
    </source>
</reference>
<dbReference type="PATRIC" id="fig|525328.13.peg.162"/>
<evidence type="ECO:0000256" key="5">
    <source>
        <dbReference type="ARBA" id="ARBA00022694"/>
    </source>
</evidence>
<evidence type="ECO:0000256" key="3">
    <source>
        <dbReference type="ARBA" id="ARBA00005842"/>
    </source>
</evidence>
<evidence type="ECO:0000256" key="7">
    <source>
        <dbReference type="ARBA" id="ARBA00022840"/>
    </source>
</evidence>
<comment type="similarity">
    <text evidence="3 10 13">Belongs to the IPP transferase family.</text>
</comment>
<keyword evidence="6 10" id="KW-0547">Nucleotide-binding</keyword>
<feature type="binding site" evidence="10">
    <location>
        <begin position="11"/>
        <end position="18"/>
    </location>
    <ligand>
        <name>ATP</name>
        <dbReference type="ChEBI" id="CHEBI:30616"/>
    </ligand>
</feature>
<feature type="binding site" evidence="10">
    <location>
        <begin position="13"/>
        <end position="18"/>
    </location>
    <ligand>
        <name>substrate</name>
    </ligand>
</feature>
<evidence type="ECO:0000256" key="12">
    <source>
        <dbReference type="RuleBase" id="RU003784"/>
    </source>
</evidence>
<dbReference type="InterPro" id="IPR027417">
    <property type="entry name" value="P-loop_NTPase"/>
</dbReference>
<dbReference type="EMBL" id="ACLN01000003">
    <property type="protein sequence ID" value="EEW52437.1"/>
    <property type="molecule type" value="Genomic_DNA"/>
</dbReference>
<dbReference type="InterPro" id="IPR039657">
    <property type="entry name" value="Dimethylallyltransferase"/>
</dbReference>
<dbReference type="AlphaFoldDB" id="C8PAE8"/>
<dbReference type="HAMAP" id="MF_00185">
    <property type="entry name" value="IPP_trans"/>
    <property type="match status" value="1"/>
</dbReference>
<feature type="region of interest" description="Interaction with substrate tRNA" evidence="10">
    <location>
        <begin position="36"/>
        <end position="39"/>
    </location>
</feature>
<dbReference type="Gene3D" id="1.10.20.140">
    <property type="match status" value="1"/>
</dbReference>
<gene>
    <name evidence="10 14" type="primary">miaA</name>
    <name evidence="14" type="ORF">HMPREF0520_0068</name>
</gene>
<comment type="caution">
    <text evidence="10">Lacks conserved residue(s) required for the propagation of feature annotation.</text>
</comment>
<dbReference type="Pfam" id="PF01715">
    <property type="entry name" value="IPPT"/>
    <property type="match status" value="1"/>
</dbReference>
<sequence>MIMQKIIVIVGPTGIGKTELAIKLAQKLNAEIISGDSMQIYQEVNIGTAKPTSAERAAVKHYLVDQQSIFTEYSVKEFVSQASKAIDEITAKGKIPLVVGGTGFYINALINKLQLGERESYNDSVDSRWLELLKSEGEHALWQKLNEKDPITAAKIPYQNHRRVLRALSVISRTGKLFSDQQVDIEPRYDALIIGLNSDRQQVYERINNRIDKMMASGLLTEAEMIYHNLDKCHQVVQAIGYKEFFPYFKHEADLSYCVDKLKQASRKYAKRQITYFRHQLCVKWLDPLKDDHILDYMLILSNNFIHKKSKKY</sequence>
<evidence type="ECO:0000256" key="13">
    <source>
        <dbReference type="RuleBase" id="RU003785"/>
    </source>
</evidence>
<dbReference type="GO" id="GO:0052381">
    <property type="term" value="F:tRNA dimethylallyltransferase activity"/>
    <property type="evidence" value="ECO:0007669"/>
    <property type="project" value="UniProtKB-UniRule"/>
</dbReference>
<evidence type="ECO:0000256" key="6">
    <source>
        <dbReference type="ARBA" id="ARBA00022741"/>
    </source>
</evidence>
<dbReference type="EC" id="2.5.1.75" evidence="10"/>
<evidence type="ECO:0000256" key="11">
    <source>
        <dbReference type="RuleBase" id="RU003783"/>
    </source>
</evidence>
<keyword evidence="4 10" id="KW-0808">Transferase</keyword>
<evidence type="ECO:0000256" key="10">
    <source>
        <dbReference type="HAMAP-Rule" id="MF_00185"/>
    </source>
</evidence>
<comment type="function">
    <text evidence="2 10 12">Catalyzes the transfer of a dimethylallyl group onto the adenine at position 37 in tRNAs that read codons beginning with uridine, leading to the formation of N6-(dimethylallyl)adenosine (i(6)A).</text>
</comment>
<dbReference type="PANTHER" id="PTHR11088:SF60">
    <property type="entry name" value="TRNA DIMETHYLALLYLTRANSFERASE"/>
    <property type="match status" value="1"/>
</dbReference>
<evidence type="ECO:0000256" key="2">
    <source>
        <dbReference type="ARBA" id="ARBA00003213"/>
    </source>
</evidence>
<comment type="subunit">
    <text evidence="10">Monomer.</text>
</comment>
<keyword evidence="7 10" id="KW-0067">ATP-binding</keyword>
<dbReference type="HOGENOM" id="CLU_032616_0_1_9"/>
<evidence type="ECO:0000256" key="9">
    <source>
        <dbReference type="ARBA" id="ARBA00049563"/>
    </source>
</evidence>
<dbReference type="InterPro" id="IPR018022">
    <property type="entry name" value="IPT"/>
</dbReference>
<evidence type="ECO:0000256" key="8">
    <source>
        <dbReference type="ARBA" id="ARBA00022842"/>
    </source>
</evidence>
<evidence type="ECO:0000313" key="15">
    <source>
        <dbReference type="Proteomes" id="UP000004115"/>
    </source>
</evidence>
<evidence type="ECO:0000256" key="1">
    <source>
        <dbReference type="ARBA" id="ARBA00001946"/>
    </source>
</evidence>
<evidence type="ECO:0000256" key="4">
    <source>
        <dbReference type="ARBA" id="ARBA00022679"/>
    </source>
</evidence>
<keyword evidence="15" id="KW-1185">Reference proteome</keyword>
<dbReference type="Gene3D" id="3.40.50.300">
    <property type="entry name" value="P-loop containing nucleotide triphosphate hydrolases"/>
    <property type="match status" value="1"/>
</dbReference>
<dbReference type="GO" id="GO:0006400">
    <property type="term" value="P:tRNA modification"/>
    <property type="evidence" value="ECO:0007669"/>
    <property type="project" value="TreeGrafter"/>
</dbReference>
<protein>
    <recommendedName>
        <fullName evidence="10">tRNA dimethylallyltransferase</fullName>
        <ecNumber evidence="10">2.5.1.75</ecNumber>
    </recommendedName>
    <alternativeName>
        <fullName evidence="10">Dimethylallyl diphosphate:tRNA dimethylallyltransferase</fullName>
        <shortName evidence="10">DMAPP:tRNA dimethylallyltransferase</shortName>
        <shortName evidence="10">DMATase</shortName>
    </alternativeName>
    <alternativeName>
        <fullName evidence="10">Isopentenyl-diphosphate:tRNA isopentenyltransferase</fullName>
        <shortName evidence="10">IPP transferase</shortName>
        <shortName evidence="10">IPPT</shortName>
        <shortName evidence="10">IPTase</shortName>
    </alternativeName>
</protein>